<dbReference type="Proteomes" id="UP001431209">
    <property type="component" value="Unassembled WGS sequence"/>
</dbReference>
<sequence>MTERPSVKDQEHVFIVPTNEESKGSMLQELSGSDFEARRSLETHETSQKRLEETIHDSKVQGFENEPVEPVVVKRQTEESEDSPWSK</sequence>
<name>A0AAW2ZKM9_9EUKA</name>
<dbReference type="AlphaFoldDB" id="A0AAW2ZKM9"/>
<organism evidence="2 3">
    <name type="scientific">Acrasis kona</name>
    <dbReference type="NCBI Taxonomy" id="1008807"/>
    <lineage>
        <taxon>Eukaryota</taxon>
        <taxon>Discoba</taxon>
        <taxon>Heterolobosea</taxon>
        <taxon>Tetramitia</taxon>
        <taxon>Eutetramitia</taxon>
        <taxon>Acrasidae</taxon>
        <taxon>Acrasis</taxon>
    </lineage>
</organism>
<evidence type="ECO:0000256" key="1">
    <source>
        <dbReference type="SAM" id="MobiDB-lite"/>
    </source>
</evidence>
<gene>
    <name evidence="2" type="ORF">AKO1_006016</name>
</gene>
<protein>
    <submittedName>
        <fullName evidence="2">Uncharacterized protein</fullName>
    </submittedName>
</protein>
<evidence type="ECO:0000313" key="3">
    <source>
        <dbReference type="Proteomes" id="UP001431209"/>
    </source>
</evidence>
<feature type="region of interest" description="Disordered" evidence="1">
    <location>
        <begin position="58"/>
        <end position="87"/>
    </location>
</feature>
<reference evidence="2 3" key="1">
    <citation type="submission" date="2024-03" db="EMBL/GenBank/DDBJ databases">
        <title>The Acrasis kona genome and developmental transcriptomes reveal deep origins of eukaryotic multicellular pathways.</title>
        <authorList>
            <person name="Sheikh S."/>
            <person name="Fu C.-J."/>
            <person name="Brown M.W."/>
            <person name="Baldauf S.L."/>
        </authorList>
    </citation>
    <scope>NUCLEOTIDE SEQUENCE [LARGE SCALE GENOMIC DNA]</scope>
    <source>
        <strain evidence="2 3">ATCC MYA-3509</strain>
    </source>
</reference>
<keyword evidence="3" id="KW-1185">Reference proteome</keyword>
<accession>A0AAW2ZKM9</accession>
<dbReference type="EMBL" id="JAOPGA020001612">
    <property type="protein sequence ID" value="KAL0489889.1"/>
    <property type="molecule type" value="Genomic_DNA"/>
</dbReference>
<comment type="caution">
    <text evidence="2">The sequence shown here is derived from an EMBL/GenBank/DDBJ whole genome shotgun (WGS) entry which is preliminary data.</text>
</comment>
<evidence type="ECO:0000313" key="2">
    <source>
        <dbReference type="EMBL" id="KAL0489889.1"/>
    </source>
</evidence>
<proteinExistence type="predicted"/>